<dbReference type="AlphaFoldDB" id="A0A917VRY9"/>
<evidence type="ECO:0000313" key="1">
    <source>
        <dbReference type="EMBL" id="GGL08438.1"/>
    </source>
</evidence>
<accession>A0A917VRY9</accession>
<proteinExistence type="predicted"/>
<sequence>MIVSRWTKTEVRALRIAALRETQEQFAERAGYLLPSIKKWHRVGPEKPLRGPAAECLDTILRNLTDEQRARFAAEMAAPRSRSEDGTAVRSSDGLGLYAWEVHTDVKRREFGILAAAAGAVMAAGWQFRERIGMADVRRLLAGVDALEAQDQVSGSGELVAFAVEQLARAKHTLDTGTYDGATGDAFASATGHLAVLTGWLAYDSGMQPLARRCYTDALALATEAGDEDLTACACLYWANQAIALTRAGRGGGAHHALKLIDRARVLVRGRAPGRIHALIAVREAQARGFIGDRDAFGRAILTAWREVEHAQQYEPVEECPQWLRFVTPSEIRGHEARGWHDVGESARALGLFDVAMQEEASDRNAAHLHAWVAATHADLGDARTALDVGIPVLERLETIASARTLEVLGPVRSAAETTAGAEFRDRFDVLAASMQQKAIV</sequence>
<reference evidence="1" key="2">
    <citation type="submission" date="2020-09" db="EMBL/GenBank/DDBJ databases">
        <authorList>
            <person name="Sun Q."/>
            <person name="Zhou Y."/>
        </authorList>
    </citation>
    <scope>NUCLEOTIDE SEQUENCE</scope>
    <source>
        <strain evidence="1">CGMCC 4.3508</strain>
    </source>
</reference>
<comment type="caution">
    <text evidence="1">The sequence shown here is derived from an EMBL/GenBank/DDBJ whole genome shotgun (WGS) entry which is preliminary data.</text>
</comment>
<evidence type="ECO:0008006" key="3">
    <source>
        <dbReference type="Google" id="ProtNLM"/>
    </source>
</evidence>
<organism evidence="1 2">
    <name type="scientific">Nocardia jinanensis</name>
    <dbReference type="NCBI Taxonomy" id="382504"/>
    <lineage>
        <taxon>Bacteria</taxon>
        <taxon>Bacillati</taxon>
        <taxon>Actinomycetota</taxon>
        <taxon>Actinomycetes</taxon>
        <taxon>Mycobacteriales</taxon>
        <taxon>Nocardiaceae</taxon>
        <taxon>Nocardia</taxon>
    </lineage>
</organism>
<reference evidence="1" key="1">
    <citation type="journal article" date="2014" name="Int. J. Syst. Evol. Microbiol.">
        <title>Complete genome sequence of Corynebacterium casei LMG S-19264T (=DSM 44701T), isolated from a smear-ripened cheese.</title>
        <authorList>
            <consortium name="US DOE Joint Genome Institute (JGI-PGF)"/>
            <person name="Walter F."/>
            <person name="Albersmeier A."/>
            <person name="Kalinowski J."/>
            <person name="Ruckert C."/>
        </authorList>
    </citation>
    <scope>NUCLEOTIDE SEQUENCE</scope>
    <source>
        <strain evidence="1">CGMCC 4.3508</strain>
    </source>
</reference>
<dbReference type="Proteomes" id="UP000638263">
    <property type="component" value="Unassembled WGS sequence"/>
</dbReference>
<gene>
    <name evidence="1" type="ORF">GCM10011588_23430</name>
</gene>
<name>A0A917VRY9_9NOCA</name>
<dbReference type="EMBL" id="BMMH01000004">
    <property type="protein sequence ID" value="GGL08438.1"/>
    <property type="molecule type" value="Genomic_DNA"/>
</dbReference>
<protein>
    <recommendedName>
        <fullName evidence="3">XRE family transcriptional regulator</fullName>
    </recommendedName>
</protein>
<evidence type="ECO:0000313" key="2">
    <source>
        <dbReference type="Proteomes" id="UP000638263"/>
    </source>
</evidence>
<keyword evidence="2" id="KW-1185">Reference proteome</keyword>